<keyword evidence="7" id="KW-1185">Reference proteome</keyword>
<feature type="DNA-binding region" description="H-T-H motif" evidence="4">
    <location>
        <begin position="24"/>
        <end position="43"/>
    </location>
</feature>
<dbReference type="EMBL" id="CP058555">
    <property type="protein sequence ID" value="QMV67986.1"/>
    <property type="molecule type" value="Genomic_DNA"/>
</dbReference>
<dbReference type="PANTHER" id="PTHR47506">
    <property type="entry name" value="TRANSCRIPTIONAL REGULATORY PROTEIN"/>
    <property type="match status" value="1"/>
</dbReference>
<evidence type="ECO:0000256" key="2">
    <source>
        <dbReference type="ARBA" id="ARBA00023125"/>
    </source>
</evidence>
<dbReference type="PRINTS" id="PR00455">
    <property type="entry name" value="HTHTETR"/>
</dbReference>
<dbReference type="PANTHER" id="PTHR47506:SF3">
    <property type="entry name" value="HTH-TYPE TRANSCRIPTIONAL REGULATOR LMRA"/>
    <property type="match status" value="1"/>
</dbReference>
<evidence type="ECO:0000313" key="7">
    <source>
        <dbReference type="Proteomes" id="UP000515450"/>
    </source>
</evidence>
<dbReference type="PROSITE" id="PS50977">
    <property type="entry name" value="HTH_TETR_2"/>
    <property type="match status" value="1"/>
</dbReference>
<evidence type="ECO:0000256" key="4">
    <source>
        <dbReference type="PROSITE-ProRule" id="PRU00335"/>
    </source>
</evidence>
<evidence type="ECO:0000256" key="1">
    <source>
        <dbReference type="ARBA" id="ARBA00023015"/>
    </source>
</evidence>
<dbReference type="InterPro" id="IPR036271">
    <property type="entry name" value="Tet_transcr_reg_TetR-rel_C_sf"/>
</dbReference>
<dbReference type="InterPro" id="IPR001647">
    <property type="entry name" value="HTH_TetR"/>
</dbReference>
<dbReference type="Pfam" id="PF00440">
    <property type="entry name" value="TetR_N"/>
    <property type="match status" value="1"/>
</dbReference>
<dbReference type="RefSeq" id="WP_153845600.1">
    <property type="nucleotide sequence ID" value="NZ_CP058555.1"/>
</dbReference>
<keyword evidence="1" id="KW-0805">Transcription regulation</keyword>
<name>A0A7G5E1W1_9SPHI</name>
<dbReference type="Gene3D" id="1.10.357.10">
    <property type="entry name" value="Tetracycline Repressor, domain 2"/>
    <property type="match status" value="1"/>
</dbReference>
<dbReference type="InterPro" id="IPR009057">
    <property type="entry name" value="Homeodomain-like_sf"/>
</dbReference>
<organism evidence="6 7">
    <name type="scientific">Sphingobacterium paramultivorum</name>
    <dbReference type="NCBI Taxonomy" id="2886510"/>
    <lineage>
        <taxon>Bacteria</taxon>
        <taxon>Pseudomonadati</taxon>
        <taxon>Bacteroidota</taxon>
        <taxon>Sphingobacteriia</taxon>
        <taxon>Sphingobacteriales</taxon>
        <taxon>Sphingobacteriaceae</taxon>
        <taxon>Sphingobacterium</taxon>
    </lineage>
</organism>
<dbReference type="SUPFAM" id="SSF46689">
    <property type="entry name" value="Homeodomain-like"/>
    <property type="match status" value="1"/>
</dbReference>
<feature type="domain" description="HTH tetR-type" evidence="5">
    <location>
        <begin position="1"/>
        <end position="61"/>
    </location>
</feature>
<gene>
    <name evidence="6" type="ORF">HS960_10080</name>
</gene>
<dbReference type="AlphaFoldDB" id="A0A7G5E1W1"/>
<dbReference type="GO" id="GO:0003677">
    <property type="term" value="F:DNA binding"/>
    <property type="evidence" value="ECO:0007669"/>
    <property type="project" value="UniProtKB-UniRule"/>
</dbReference>
<dbReference type="SUPFAM" id="SSF48498">
    <property type="entry name" value="Tetracyclin repressor-like, C-terminal domain"/>
    <property type="match status" value="1"/>
</dbReference>
<reference evidence="6 7" key="1">
    <citation type="journal article" date="2020" name="G3 (Bethesda)">
        <title>CeMbio - The Caenorhabditis elegans Microbiome Resource.</title>
        <authorList>
            <person name="Dirksen P."/>
            <person name="Assie A."/>
            <person name="Zimmermann J."/>
            <person name="Zhang F."/>
            <person name="Tietje A.M."/>
            <person name="Marsh S.A."/>
            <person name="Felix M.A."/>
            <person name="Shapira M."/>
            <person name="Kaleta C."/>
            <person name="Schulenburg H."/>
            <person name="Samuel B."/>
        </authorList>
    </citation>
    <scope>NUCLEOTIDE SEQUENCE [LARGE SCALE GENOMIC DNA]</scope>
    <source>
        <strain evidence="6 7">BIGb0170</strain>
    </source>
</reference>
<protein>
    <submittedName>
        <fullName evidence="6">TetR/AcrR family transcriptional regulator</fullName>
    </submittedName>
</protein>
<accession>A0A7G5E1W1</accession>
<proteinExistence type="predicted"/>
<keyword evidence="2 4" id="KW-0238">DNA-binding</keyword>
<dbReference type="Proteomes" id="UP000515450">
    <property type="component" value="Chromosome"/>
</dbReference>
<sequence>MTTREKIVSTAAEMLSNNGFNAFSFHDIASEIGIKNASIHYYFPTKSDLIIEIIHYSQNIQAALFETISQQKPEEKLSLLIDFYVDLADKGQMCPIVSISSDMNDIDSNIKLEVGKFYDLLSGWLASVIEEGITKNDFVTTQEPQDKSIEILNILAMLPILSRLGKGRESLTKLKQSVMDNLVKKDHLDNKISLLAQEIEQQKETIAHQAAIIAAHKKVISLYEANDTIQQWLPQK</sequence>
<evidence type="ECO:0000259" key="5">
    <source>
        <dbReference type="PROSITE" id="PS50977"/>
    </source>
</evidence>
<evidence type="ECO:0000256" key="3">
    <source>
        <dbReference type="ARBA" id="ARBA00023163"/>
    </source>
</evidence>
<keyword evidence="3" id="KW-0804">Transcription</keyword>
<evidence type="ECO:0000313" key="6">
    <source>
        <dbReference type="EMBL" id="QMV67986.1"/>
    </source>
</evidence>